<gene>
    <name evidence="6" type="primary">ACBP4</name>
    <name evidence="6" type="ORF">SNAT2548_LOCUS9953</name>
</gene>
<evidence type="ECO:0000313" key="6">
    <source>
        <dbReference type="EMBL" id="CAE7234869.1"/>
    </source>
</evidence>
<feature type="signal peptide" evidence="5">
    <location>
        <begin position="1"/>
        <end position="35"/>
    </location>
</feature>
<feature type="transmembrane region" description="Helical" evidence="4">
    <location>
        <begin position="722"/>
        <end position="743"/>
    </location>
</feature>
<dbReference type="OrthoDB" id="10250130at2759"/>
<dbReference type="Gene3D" id="2.120.10.80">
    <property type="entry name" value="Kelch-type beta propeller"/>
    <property type="match status" value="2"/>
</dbReference>
<keyword evidence="1" id="KW-0880">Kelch repeat</keyword>
<organism evidence="6 7">
    <name type="scientific">Symbiodinium natans</name>
    <dbReference type="NCBI Taxonomy" id="878477"/>
    <lineage>
        <taxon>Eukaryota</taxon>
        <taxon>Sar</taxon>
        <taxon>Alveolata</taxon>
        <taxon>Dinophyceae</taxon>
        <taxon>Suessiales</taxon>
        <taxon>Symbiodiniaceae</taxon>
        <taxon>Symbiodinium</taxon>
    </lineage>
</organism>
<feature type="region of interest" description="Disordered" evidence="3">
    <location>
        <begin position="780"/>
        <end position="801"/>
    </location>
</feature>
<evidence type="ECO:0000256" key="4">
    <source>
        <dbReference type="SAM" id="Phobius"/>
    </source>
</evidence>
<keyword evidence="5" id="KW-0732">Signal</keyword>
<dbReference type="PANTHER" id="PTHR46093">
    <property type="entry name" value="ACYL-COA-BINDING DOMAIN-CONTAINING PROTEIN 5"/>
    <property type="match status" value="1"/>
</dbReference>
<protein>
    <submittedName>
        <fullName evidence="6">ACBP4 protein</fullName>
    </submittedName>
</protein>
<comment type="caution">
    <text evidence="6">The sequence shown here is derived from an EMBL/GenBank/DDBJ whole genome shotgun (WGS) entry which is preliminary data.</text>
</comment>
<name>A0A812KWS8_9DINO</name>
<feature type="region of interest" description="Disordered" evidence="3">
    <location>
        <begin position="351"/>
        <end position="482"/>
    </location>
</feature>
<feature type="transmembrane region" description="Helical" evidence="4">
    <location>
        <begin position="969"/>
        <end position="996"/>
    </location>
</feature>
<dbReference type="InterPro" id="IPR035892">
    <property type="entry name" value="C2_domain_sf"/>
</dbReference>
<sequence length="1629" mass="176835">PFVVSCEGHGRHHGLPRMPGFSISLFASLVVLAQANSWIQLSPNGSAPSGRYRLPGAYSETADAFFVFGGRDSGDKNLGDLYIYERQANQWTEPSPSGSAPSARYGHGAAYSDFTDALYIYGGHDGTSNVNDLLIYERFADRWDSVVPKSGSGPAVSGHTATYSETAHALLVFGGWVPGGASDELHLFDFWGNSWTQLSPTGSAPSARYSHSAAYSKTADGLVVFGGFDTSSALNDLYIYNSKDVDWVRIIPSGTAPAIRYWHTGAYSETADALLVFGGFSGASSLNDLHIYKRQDNSWSQLSPSGYISGRWGHAAAYSQSADGFLVFGGDNGGYVNDLYFYERQGTTTTSVSSTQTTSTSTSVSQTTSTTTSVSQTTSTSTSVSQTTSTTTSVSQTISTSTSVSQTTSTTTSVSQTKTISTSTSVSQTTSTTTSVSQTKTISTSTSVSQTTSTTSASTSTISGTTSSTGTSTRSTSSAEANKTAASSADIINELQHSTRAVVSQLTDAANESSTATVFTDLGLVAAVQLPSSSMSLRYELISPEGSSAVAVLPMEPLQQALGDLEDTAVVVATLDGPRAESLVDGKVWTDTGRPIQAVAPAVDASLVDRRTLSVREVRLTTPIYLRVADVAPEPNFICAYFDGEFWSTQGVRLATVEELQAFGSLATMNISGGVWCATLHLSIFAVFIDILLDCTNANMLTPEGIKEIVERTDWWARPPALGLWLLLSLSLLLVAFGCLLDARTWRSGLWRDEYFHGDLPPSLKQPGGCRRCIACAKDSAGHPEHPTPTVPEGPLAHSSTPSLRHIVSESPMQLQFMLQRAKPTLMDGLEEQTICRNTLWEAARRHGLHNSSIEMHIWGQRGWVPGSLATQRSPLLKEMALQMEESLPSAFVRVHTSRCHRLWAALVATHPVYELCLCDLHMTSAKRAKITVNCILGSLAFVALFFSVDGSAVAARSPADCPIEQGSLWWYTFVVLFSVMLSFLPRSLEYHLAWRSFVRERRNRRWQLFSRRCKDFGFWFSSTALSFFYLLVIMAFLADLAEADEFKWMFTFAVVIVRKLLLVPLTACLLSGLGTELAIARSGEPIPPKKLGLDLQLASSSGSSDDARIAPTEPGSDRQVVWDRKVQELAGRGLSIRQLLDFYASLGYGSMEHFDPVMSTTHDVVRQAIIPRSLQLRESRCFVVQVHQASLDATSASEPYCTLAVKGPGAVTKPWKGAGRTACAQSPNPVWEEAFLLEDLYDDDSLTVNILSGHDHLGSVFLAAETFWQGLTVDQQCSDAGGNLRVSITAFATREKAREAKEAMHATSISGSTSGIASVQGQMTSHVDLGDAADVDELTTVRSGFTPRKIARNASRGILAEQEEEAVYRGYAYATVVSGGRAHLAVKMVTHSWRNKFAHLLAAILADALEAEMYLELAQDLAERNFLKLAEALRKRKKLDVRYWVCAFSVNQHTGICATPPPADSTGHAITPCGCSTEKHFTGDLSEMNKFDDMMAYLKTSLRRQGKARLEQVVALEADFSLFTRVWCLAELVEARELHLPQAMKIHSTAARDLCLDRLARLDVRQAEASFPADKDLVLSKITDPDGFNVGLQDLVLHRLDTFLQGNRAHTASTLFDELVLATLSVVL</sequence>
<evidence type="ECO:0000256" key="5">
    <source>
        <dbReference type="SAM" id="SignalP"/>
    </source>
</evidence>
<dbReference type="SUPFAM" id="SSF50965">
    <property type="entry name" value="Galactose oxidase, central domain"/>
    <property type="match status" value="1"/>
</dbReference>
<evidence type="ECO:0000256" key="2">
    <source>
        <dbReference type="ARBA" id="ARBA00022737"/>
    </source>
</evidence>
<evidence type="ECO:0000256" key="3">
    <source>
        <dbReference type="SAM" id="MobiDB-lite"/>
    </source>
</evidence>
<keyword evidence="4" id="KW-0472">Membrane</keyword>
<dbReference type="Proteomes" id="UP000604046">
    <property type="component" value="Unassembled WGS sequence"/>
</dbReference>
<keyword evidence="7" id="KW-1185">Reference proteome</keyword>
<feature type="compositionally biased region" description="Low complexity" evidence="3">
    <location>
        <begin position="351"/>
        <end position="478"/>
    </location>
</feature>
<keyword evidence="2" id="KW-0677">Repeat</keyword>
<dbReference type="InterPro" id="IPR011043">
    <property type="entry name" value="Gal_Oxase/kelch_b-propeller"/>
</dbReference>
<feature type="transmembrane region" description="Helical" evidence="4">
    <location>
        <begin position="1017"/>
        <end position="1039"/>
    </location>
</feature>
<dbReference type="InterPro" id="IPR015915">
    <property type="entry name" value="Kelch-typ_b-propeller"/>
</dbReference>
<evidence type="ECO:0000256" key="1">
    <source>
        <dbReference type="ARBA" id="ARBA00022441"/>
    </source>
</evidence>
<keyword evidence="4" id="KW-0812">Transmembrane</keyword>
<dbReference type="Gene3D" id="2.60.40.150">
    <property type="entry name" value="C2 domain"/>
    <property type="match status" value="1"/>
</dbReference>
<dbReference type="PANTHER" id="PTHR46093:SF3">
    <property type="entry name" value="ACYL-COA-BINDING DOMAIN-CONTAINING PROTEIN 4"/>
    <property type="match status" value="1"/>
</dbReference>
<feature type="non-terminal residue" evidence="6">
    <location>
        <position position="1629"/>
    </location>
</feature>
<evidence type="ECO:0000313" key="7">
    <source>
        <dbReference type="Proteomes" id="UP000604046"/>
    </source>
</evidence>
<reference evidence="6" key="1">
    <citation type="submission" date="2021-02" db="EMBL/GenBank/DDBJ databases">
        <authorList>
            <person name="Dougan E. K."/>
            <person name="Rhodes N."/>
            <person name="Thang M."/>
            <person name="Chan C."/>
        </authorList>
    </citation>
    <scope>NUCLEOTIDE SEQUENCE</scope>
</reference>
<proteinExistence type="predicted"/>
<keyword evidence="4" id="KW-1133">Transmembrane helix</keyword>
<dbReference type="Pfam" id="PF24681">
    <property type="entry name" value="Kelch_KLHDC2_KLHL20_DRC7"/>
    <property type="match status" value="1"/>
</dbReference>
<dbReference type="SUPFAM" id="SSF49562">
    <property type="entry name" value="C2 domain (Calcium/lipid-binding domain, CaLB)"/>
    <property type="match status" value="1"/>
</dbReference>
<feature type="transmembrane region" description="Helical" evidence="4">
    <location>
        <begin position="931"/>
        <end position="949"/>
    </location>
</feature>
<dbReference type="SUPFAM" id="SSF117281">
    <property type="entry name" value="Kelch motif"/>
    <property type="match status" value="1"/>
</dbReference>
<accession>A0A812KWS8</accession>
<feature type="chain" id="PRO_5033046998" evidence="5">
    <location>
        <begin position="36"/>
        <end position="1629"/>
    </location>
</feature>
<dbReference type="EMBL" id="CAJNDS010000801">
    <property type="protein sequence ID" value="CAE7234869.1"/>
    <property type="molecule type" value="Genomic_DNA"/>
</dbReference>